<evidence type="ECO:0000313" key="3">
    <source>
        <dbReference type="EMBL" id="MCS0494626.1"/>
    </source>
</evidence>
<reference evidence="3" key="1">
    <citation type="submission" date="2022-08" db="EMBL/GenBank/DDBJ databases">
        <authorList>
            <person name="Li F."/>
        </authorList>
    </citation>
    <scope>NUCLEOTIDE SEQUENCE</scope>
    <source>
        <strain evidence="3">MQZ15Z-1</strain>
    </source>
</reference>
<dbReference type="PANTHER" id="PTHR21240:SF28">
    <property type="entry name" value="ISO-OROTATE DECARBOXYLASE (EUROFUNG)"/>
    <property type="match status" value="1"/>
</dbReference>
<sequence length="354" mass="40108">MTLDGPIDCDIHPIVPSSEALLPYLPGHWAEVVVQRGITDLDSASYPQSTPLASRPDWRSDHARPGADLTLLQAHALDRWGLSAAICNCVYGVWPVFSADMAAAFSHGLNAWIAAEWLDRDPRLRSSIIVPLQSPQLAAEEIDRWAGDKRFVQVLLPVFADMPLGNRYYWPIFEAAARHGLPVGIHAGSTYRNPVTPSGWPSYYVEDYVAQSQGFHSQLASLICEGTFVKFPELKVVFIESGFTWMPSALWRLNKYWQGLRMEVPWVDRSPSEIAREHIRLTLQPVDAPPDPELLNRFMTHMESEDMLLFSSDYPHWQFDRDEVVPPGLSPSLLRKIQYDNPRATYSRLTERAQ</sequence>
<dbReference type="GO" id="GO:0019748">
    <property type="term" value="P:secondary metabolic process"/>
    <property type="evidence" value="ECO:0007669"/>
    <property type="project" value="TreeGrafter"/>
</dbReference>
<evidence type="ECO:0000256" key="1">
    <source>
        <dbReference type="ARBA" id="ARBA00023239"/>
    </source>
</evidence>
<feature type="domain" description="Amidohydrolase-related" evidence="2">
    <location>
        <begin position="7"/>
        <end position="346"/>
    </location>
</feature>
<dbReference type="InterPro" id="IPR032466">
    <property type="entry name" value="Metal_Hydrolase"/>
</dbReference>
<keyword evidence="4" id="KW-1185">Reference proteome</keyword>
<dbReference type="GO" id="GO:0016831">
    <property type="term" value="F:carboxy-lyase activity"/>
    <property type="evidence" value="ECO:0007669"/>
    <property type="project" value="InterPro"/>
</dbReference>
<evidence type="ECO:0000313" key="4">
    <source>
        <dbReference type="Proteomes" id="UP001151088"/>
    </source>
</evidence>
<keyword evidence="1" id="KW-0456">Lyase</keyword>
<organism evidence="3 4">
    <name type="scientific">Ancylobacter mangrovi</name>
    <dbReference type="NCBI Taxonomy" id="2972472"/>
    <lineage>
        <taxon>Bacteria</taxon>
        <taxon>Pseudomonadati</taxon>
        <taxon>Pseudomonadota</taxon>
        <taxon>Alphaproteobacteria</taxon>
        <taxon>Hyphomicrobiales</taxon>
        <taxon>Xanthobacteraceae</taxon>
        <taxon>Ancylobacter</taxon>
    </lineage>
</organism>
<gene>
    <name evidence="3" type="ORF">NVS89_05910</name>
</gene>
<comment type="caution">
    <text evidence="3">The sequence shown here is derived from an EMBL/GenBank/DDBJ whole genome shotgun (WGS) entry which is preliminary data.</text>
</comment>
<dbReference type="GO" id="GO:0005737">
    <property type="term" value="C:cytoplasm"/>
    <property type="evidence" value="ECO:0007669"/>
    <property type="project" value="TreeGrafter"/>
</dbReference>
<evidence type="ECO:0000259" key="2">
    <source>
        <dbReference type="Pfam" id="PF04909"/>
    </source>
</evidence>
<dbReference type="InterPro" id="IPR006680">
    <property type="entry name" value="Amidohydro-rel"/>
</dbReference>
<dbReference type="SUPFAM" id="SSF51556">
    <property type="entry name" value="Metallo-dependent hydrolases"/>
    <property type="match status" value="1"/>
</dbReference>
<accession>A0A9X2PD11</accession>
<dbReference type="AlphaFoldDB" id="A0A9X2PD11"/>
<name>A0A9X2PD11_9HYPH</name>
<protein>
    <submittedName>
        <fullName evidence="3">Amidohydrolase family protein</fullName>
    </submittedName>
</protein>
<dbReference type="Gene3D" id="3.20.20.140">
    <property type="entry name" value="Metal-dependent hydrolases"/>
    <property type="match status" value="1"/>
</dbReference>
<dbReference type="Proteomes" id="UP001151088">
    <property type="component" value="Unassembled WGS sequence"/>
</dbReference>
<dbReference type="RefSeq" id="WP_258731651.1">
    <property type="nucleotide sequence ID" value="NZ_JANTHY010000002.1"/>
</dbReference>
<dbReference type="InterPro" id="IPR032465">
    <property type="entry name" value="ACMSD"/>
</dbReference>
<dbReference type="Pfam" id="PF04909">
    <property type="entry name" value="Amidohydro_2"/>
    <property type="match status" value="1"/>
</dbReference>
<dbReference type="PANTHER" id="PTHR21240">
    <property type="entry name" value="2-AMINO-3-CARBOXYLMUCONATE-6-SEMIALDEHYDE DECARBOXYLASE"/>
    <property type="match status" value="1"/>
</dbReference>
<dbReference type="EMBL" id="JANTHZ010000002">
    <property type="protein sequence ID" value="MCS0494626.1"/>
    <property type="molecule type" value="Genomic_DNA"/>
</dbReference>
<proteinExistence type="predicted"/>
<dbReference type="GO" id="GO:0016787">
    <property type="term" value="F:hydrolase activity"/>
    <property type="evidence" value="ECO:0007669"/>
    <property type="project" value="InterPro"/>
</dbReference>